<protein>
    <submittedName>
        <fullName evidence="2">RNA polymerase sigma-70 factor, ECF subfamily</fullName>
    </submittedName>
</protein>
<evidence type="ECO:0000259" key="1">
    <source>
        <dbReference type="Pfam" id="PF08281"/>
    </source>
</evidence>
<dbReference type="Gene3D" id="1.10.10.10">
    <property type="entry name" value="Winged helix-like DNA-binding domain superfamily/Winged helix DNA-binding domain"/>
    <property type="match status" value="1"/>
</dbReference>
<dbReference type="Pfam" id="PF08281">
    <property type="entry name" value="Sigma70_r4_2"/>
    <property type="match status" value="1"/>
</dbReference>
<dbReference type="InterPro" id="IPR013324">
    <property type="entry name" value="RNA_pol_sigma_r3/r4-like"/>
</dbReference>
<evidence type="ECO:0000313" key="3">
    <source>
        <dbReference type="Proteomes" id="UP000198660"/>
    </source>
</evidence>
<proteinExistence type="predicted"/>
<keyword evidence="3" id="KW-1185">Reference proteome</keyword>
<dbReference type="InterPro" id="IPR013249">
    <property type="entry name" value="RNA_pol_sigma70_r4_t2"/>
</dbReference>
<accession>A0A1I6UQI7</accession>
<dbReference type="CDD" id="cd06171">
    <property type="entry name" value="Sigma70_r4"/>
    <property type="match status" value="1"/>
</dbReference>
<dbReference type="EMBL" id="FPAA01000019">
    <property type="protein sequence ID" value="SFT03594.1"/>
    <property type="molecule type" value="Genomic_DNA"/>
</dbReference>
<sequence>MEDLVEEYQGSLKKIREAKKGYPAKHERDGQQDIDFGLLSSMERDLQFILKWLTTGRQPGTYQGVERLADYQKEVPANPQWFNQGKLGHPLKLPASKELEEPVRFRIDEALSLLTVREREVYELSRGEGFTSVEIGEMLAISEGAVRKMIQRGEEKIRGTKESNLFLVNGEGI</sequence>
<organism evidence="2 3">
    <name type="scientific">Marininema halotolerans</name>
    <dbReference type="NCBI Taxonomy" id="1155944"/>
    <lineage>
        <taxon>Bacteria</taxon>
        <taxon>Bacillati</taxon>
        <taxon>Bacillota</taxon>
        <taxon>Bacilli</taxon>
        <taxon>Bacillales</taxon>
        <taxon>Thermoactinomycetaceae</taxon>
        <taxon>Marininema</taxon>
    </lineage>
</organism>
<gene>
    <name evidence="2" type="ORF">SAMN05444972_1192</name>
</gene>
<dbReference type="InterPro" id="IPR036388">
    <property type="entry name" value="WH-like_DNA-bd_sf"/>
</dbReference>
<dbReference type="GO" id="GO:0003677">
    <property type="term" value="F:DNA binding"/>
    <property type="evidence" value="ECO:0007669"/>
    <property type="project" value="InterPro"/>
</dbReference>
<dbReference type="AlphaFoldDB" id="A0A1I6UQI7"/>
<dbReference type="SUPFAM" id="SSF88659">
    <property type="entry name" value="Sigma3 and sigma4 domains of RNA polymerase sigma factors"/>
    <property type="match status" value="1"/>
</dbReference>
<dbReference type="GO" id="GO:0006352">
    <property type="term" value="P:DNA-templated transcription initiation"/>
    <property type="evidence" value="ECO:0007669"/>
    <property type="project" value="InterPro"/>
</dbReference>
<dbReference type="NCBIfam" id="TIGR02937">
    <property type="entry name" value="sigma70-ECF"/>
    <property type="match status" value="1"/>
</dbReference>
<dbReference type="InterPro" id="IPR014284">
    <property type="entry name" value="RNA_pol_sigma-70_dom"/>
</dbReference>
<feature type="domain" description="RNA polymerase sigma factor 70 region 4 type 2" evidence="1">
    <location>
        <begin position="105"/>
        <end position="157"/>
    </location>
</feature>
<evidence type="ECO:0000313" key="2">
    <source>
        <dbReference type="EMBL" id="SFT03594.1"/>
    </source>
</evidence>
<dbReference type="Proteomes" id="UP000198660">
    <property type="component" value="Unassembled WGS sequence"/>
</dbReference>
<dbReference type="RefSeq" id="WP_091839716.1">
    <property type="nucleotide sequence ID" value="NZ_FPAA01000019.1"/>
</dbReference>
<dbReference type="OrthoDB" id="2083683at2"/>
<dbReference type="GO" id="GO:0016987">
    <property type="term" value="F:sigma factor activity"/>
    <property type="evidence" value="ECO:0007669"/>
    <property type="project" value="InterPro"/>
</dbReference>
<reference evidence="3" key="1">
    <citation type="submission" date="2016-10" db="EMBL/GenBank/DDBJ databases">
        <authorList>
            <person name="Varghese N."/>
            <person name="Submissions S."/>
        </authorList>
    </citation>
    <scope>NUCLEOTIDE SEQUENCE [LARGE SCALE GENOMIC DNA]</scope>
    <source>
        <strain evidence="3">DSM 45789</strain>
    </source>
</reference>
<name>A0A1I6UQI7_9BACL</name>